<evidence type="ECO:0000313" key="1">
    <source>
        <dbReference type="EMBL" id="SIR10675.1"/>
    </source>
</evidence>
<reference evidence="2" key="1">
    <citation type="submission" date="2017-01" db="EMBL/GenBank/DDBJ databases">
        <authorList>
            <person name="Varghese N."/>
            <person name="Submissions S."/>
        </authorList>
    </citation>
    <scope>NUCLEOTIDE SEQUENCE [LARGE SCALE GENOMIC DNA]</scope>
    <source>
        <strain evidence="2">ASpG1</strain>
    </source>
</reference>
<evidence type="ECO:0000313" key="2">
    <source>
        <dbReference type="Proteomes" id="UP000186400"/>
    </source>
</evidence>
<dbReference type="Proteomes" id="UP000186400">
    <property type="component" value="Unassembled WGS sequence"/>
</dbReference>
<dbReference type="EMBL" id="FTMS01000042">
    <property type="protein sequence ID" value="SIR10675.1"/>
    <property type="molecule type" value="Genomic_DNA"/>
</dbReference>
<accession>A0A1N6Y7R6</accession>
<sequence length="88" mass="10278">MKEEEIVKEILIEVGNRYKGNFSFSIDYSLNGIVSEARNLLYQRYPMNTNANMIFESIIRYLLLDISGCSKSKFEEKNISKLLTKMNE</sequence>
<organism evidence="1 2">
    <name type="scientific">Alkalispirochaeta americana</name>
    <dbReference type="NCBI Taxonomy" id="159291"/>
    <lineage>
        <taxon>Bacteria</taxon>
        <taxon>Pseudomonadati</taxon>
        <taxon>Spirochaetota</taxon>
        <taxon>Spirochaetia</taxon>
        <taxon>Spirochaetales</taxon>
        <taxon>Spirochaetaceae</taxon>
        <taxon>Alkalispirochaeta</taxon>
    </lineage>
</organism>
<protein>
    <submittedName>
        <fullName evidence="1">Uncharacterized protein</fullName>
    </submittedName>
</protein>
<proteinExistence type="predicted"/>
<dbReference type="RefSeq" id="WP_143559285.1">
    <property type="nucleotide sequence ID" value="NZ_FTMS01000042.1"/>
</dbReference>
<keyword evidence="2" id="KW-1185">Reference proteome</keyword>
<dbReference type="AlphaFoldDB" id="A0A1N6Y7R6"/>
<name>A0A1N6Y7R6_9SPIO</name>
<gene>
    <name evidence="1" type="ORF">SAMN05920897_1425</name>
</gene>
<dbReference type="STRING" id="159291.SAMN05920897_1425"/>